<evidence type="ECO:0000313" key="2">
    <source>
        <dbReference type="Proteomes" id="UP000215144"/>
    </source>
</evidence>
<organism evidence="1 2">
    <name type="scientific">Streptococcus acidominimus</name>
    <dbReference type="NCBI Taxonomy" id="1326"/>
    <lineage>
        <taxon>Bacteria</taxon>
        <taxon>Bacillati</taxon>
        <taxon>Bacillota</taxon>
        <taxon>Bacilli</taxon>
        <taxon>Lactobacillales</taxon>
        <taxon>Streptococcaceae</taxon>
        <taxon>Streptococcus</taxon>
    </lineage>
</organism>
<protein>
    <submittedName>
        <fullName evidence="1">Transposase</fullName>
    </submittedName>
</protein>
<evidence type="ECO:0000313" key="1">
    <source>
        <dbReference type="EMBL" id="SNV39325.1"/>
    </source>
</evidence>
<name>A0A239WXS6_STRAI</name>
<reference evidence="1 2" key="1">
    <citation type="submission" date="2017-06" db="EMBL/GenBank/DDBJ databases">
        <authorList>
            <consortium name="Pathogen Informatics"/>
        </authorList>
    </citation>
    <scope>NUCLEOTIDE SEQUENCE [LARGE SCALE GENOMIC DNA]</scope>
    <source>
        <strain evidence="1 2">NCTC11291</strain>
    </source>
</reference>
<sequence>MEQFDFITNLLGMKDPNITILDYVDSTTHKEILAKLDITSLLNATIVTVR</sequence>
<dbReference type="Proteomes" id="UP000215144">
    <property type="component" value="Chromosome 1"/>
</dbReference>
<accession>A0A239WXS6</accession>
<proteinExistence type="predicted"/>
<dbReference type="EMBL" id="LT906454">
    <property type="protein sequence ID" value="SNV39325.1"/>
    <property type="molecule type" value="Genomic_DNA"/>
</dbReference>
<gene>
    <name evidence="1" type="ORF">SAMEA4504048_00960</name>
</gene>
<dbReference type="AlphaFoldDB" id="A0A239WXS6"/>
<dbReference type="KEGG" id="saco:SAME_00960"/>